<protein>
    <submittedName>
        <fullName evidence="4">CDP-alcohol phosphatidyltransferase family protein</fullName>
    </submittedName>
</protein>
<dbReference type="EMBL" id="JANFAV010000005">
    <property type="protein sequence ID" value="MCW6535130.1"/>
    <property type="molecule type" value="Genomic_DNA"/>
</dbReference>
<keyword evidence="3" id="KW-0812">Transmembrane</keyword>
<dbReference type="InterPro" id="IPR048254">
    <property type="entry name" value="CDP_ALCOHOL_P_TRANSF_CS"/>
</dbReference>
<dbReference type="RefSeq" id="WP_265268816.1">
    <property type="nucleotide sequence ID" value="NZ_JANFAV010000005.1"/>
</dbReference>
<sequence length="365" mass="38221">MSVAIVFASAEMASRRVAAIPAVARALREVALSRVDSCTVCIPESWSPPAFDLQEIERLAPGLKVAFARDLPAGCTLVVTGEALVPAAILRGALAGTIAPGTGVYSVESAPRALLSVAAADALLRAQARAVIAATGKSGDGIVSRTINRPISQSITRLLLSLGPVRPYQATFGTMAVSIAMAATLLFFPGYHGQLWGGLLFQMASVVDGVDGEIARATFRATPMGATFDSLVDATTNLSFFACLIINFYLVGETQAALVGAVALLGLAGGMTLLGIAAVSDRGPVTFNAVKDRLAMRHSRVIIWLTWFTMRDFYALFALVIIAFGYAVAAAYIFAVIVTGWLIVVVATLLQRRVPSAVSSQTLDG</sequence>
<accession>A0AA42CPY9</accession>
<keyword evidence="3" id="KW-0472">Membrane</keyword>
<gene>
    <name evidence="4" type="ORF">NEE01_10065</name>
</gene>
<dbReference type="Pfam" id="PF01066">
    <property type="entry name" value="CDP-OH_P_transf"/>
    <property type="match status" value="1"/>
</dbReference>
<dbReference type="InterPro" id="IPR043130">
    <property type="entry name" value="CDP-OH_PTrfase_TM_dom"/>
</dbReference>
<reference evidence="4" key="1">
    <citation type="submission" date="2022-06" db="EMBL/GenBank/DDBJ databases">
        <title>Sphingomonas sp. nov. isolated from rhizosphere soil of tomato.</title>
        <authorList>
            <person name="Dong H."/>
            <person name="Gao R."/>
        </authorList>
    </citation>
    <scope>NUCLEOTIDE SEQUENCE</scope>
    <source>
        <strain evidence="4">MMSM24</strain>
    </source>
</reference>
<dbReference type="GO" id="GO:0016020">
    <property type="term" value="C:membrane"/>
    <property type="evidence" value="ECO:0007669"/>
    <property type="project" value="InterPro"/>
</dbReference>
<organism evidence="4 5">
    <name type="scientific">Sphingomonas lycopersici</name>
    <dbReference type="NCBI Taxonomy" id="2951807"/>
    <lineage>
        <taxon>Bacteria</taxon>
        <taxon>Pseudomonadati</taxon>
        <taxon>Pseudomonadota</taxon>
        <taxon>Alphaproteobacteria</taxon>
        <taxon>Sphingomonadales</taxon>
        <taxon>Sphingomonadaceae</taxon>
        <taxon>Sphingomonas</taxon>
    </lineage>
</organism>
<comment type="caution">
    <text evidence="4">The sequence shown here is derived from an EMBL/GenBank/DDBJ whole genome shotgun (WGS) entry which is preliminary data.</text>
</comment>
<keyword evidence="1 2" id="KW-0808">Transferase</keyword>
<dbReference type="InterPro" id="IPR000462">
    <property type="entry name" value="CDP-OH_P_trans"/>
</dbReference>
<evidence type="ECO:0000256" key="2">
    <source>
        <dbReference type="RuleBase" id="RU003750"/>
    </source>
</evidence>
<dbReference type="GO" id="GO:0008654">
    <property type="term" value="P:phospholipid biosynthetic process"/>
    <property type="evidence" value="ECO:0007669"/>
    <property type="project" value="InterPro"/>
</dbReference>
<keyword evidence="5" id="KW-1185">Reference proteome</keyword>
<dbReference type="AlphaFoldDB" id="A0AA42CPY9"/>
<dbReference type="Gene3D" id="1.20.120.1760">
    <property type="match status" value="1"/>
</dbReference>
<proteinExistence type="inferred from homology"/>
<feature type="transmembrane region" description="Helical" evidence="3">
    <location>
        <begin position="301"/>
        <end position="324"/>
    </location>
</feature>
<keyword evidence="3" id="KW-1133">Transmembrane helix</keyword>
<name>A0AA42CPY9_9SPHN</name>
<evidence type="ECO:0000256" key="1">
    <source>
        <dbReference type="ARBA" id="ARBA00022679"/>
    </source>
</evidence>
<dbReference type="PROSITE" id="PS00379">
    <property type="entry name" value="CDP_ALCOHOL_P_TRANSF"/>
    <property type="match status" value="1"/>
</dbReference>
<dbReference type="GO" id="GO:0016780">
    <property type="term" value="F:phosphotransferase activity, for other substituted phosphate groups"/>
    <property type="evidence" value="ECO:0007669"/>
    <property type="project" value="InterPro"/>
</dbReference>
<feature type="transmembrane region" description="Helical" evidence="3">
    <location>
        <begin position="168"/>
        <end position="188"/>
    </location>
</feature>
<evidence type="ECO:0000313" key="4">
    <source>
        <dbReference type="EMBL" id="MCW6535130.1"/>
    </source>
</evidence>
<feature type="transmembrane region" description="Helical" evidence="3">
    <location>
        <begin position="256"/>
        <end position="280"/>
    </location>
</feature>
<comment type="similarity">
    <text evidence="2">Belongs to the CDP-alcohol phosphatidyltransferase class-I family.</text>
</comment>
<dbReference type="Proteomes" id="UP001165565">
    <property type="component" value="Unassembled WGS sequence"/>
</dbReference>
<evidence type="ECO:0000313" key="5">
    <source>
        <dbReference type="Proteomes" id="UP001165565"/>
    </source>
</evidence>
<evidence type="ECO:0000256" key="3">
    <source>
        <dbReference type="SAM" id="Phobius"/>
    </source>
</evidence>
<feature type="transmembrane region" description="Helical" evidence="3">
    <location>
        <begin position="330"/>
        <end position="350"/>
    </location>
</feature>